<dbReference type="InterPro" id="IPR041667">
    <property type="entry name" value="Cupin_8"/>
</dbReference>
<dbReference type="HOGENOM" id="CLU_825764_0_0_6"/>
<evidence type="ECO:0000313" key="2">
    <source>
        <dbReference type="EMBL" id="EJP74147.1"/>
    </source>
</evidence>
<reference evidence="2 3" key="1">
    <citation type="journal article" date="2012" name="ISME J.">
        <title>Genomic insights to SAR86, an abundant and uncultivated marine bacterial lineage.</title>
        <authorList>
            <person name="Dupont C.L."/>
            <person name="Rusch D.B."/>
            <person name="Yooseph S."/>
            <person name="Lombardo M.J."/>
            <person name="Richter R.A."/>
            <person name="Valas R."/>
            <person name="Novotny M."/>
            <person name="Yee-Greenbaum J."/>
            <person name="Selengut J.D."/>
            <person name="Haft D.H."/>
            <person name="Halpern A.L."/>
            <person name="Lasken R.S."/>
            <person name="Nealson K."/>
            <person name="Friedman R."/>
            <person name="Venter J.C."/>
        </authorList>
    </citation>
    <scope>NUCLEOTIDE SEQUENCE [LARGE SCALE GENOMIC DNA]</scope>
</reference>
<protein>
    <submittedName>
        <fullName evidence="2">Pass1 domain protein</fullName>
    </submittedName>
</protein>
<organism evidence="2 3">
    <name type="scientific">SAR86 cluster bacterium SAR86B</name>
    <dbReference type="NCBI Taxonomy" id="1123867"/>
    <lineage>
        <taxon>Bacteria</taxon>
        <taxon>Pseudomonadati</taxon>
        <taxon>Pseudomonadota</taxon>
        <taxon>Gammaproteobacteria</taxon>
        <taxon>SAR86 cluster</taxon>
    </lineage>
</organism>
<proteinExistence type="predicted"/>
<sequence>MVIRGLVEDWPLVKASSSNVEDLVSHILCYYEGDRVLAFASSPESGNKFTYANSDTRKSFSEMETTLDLLLETIVELKDKENPSTAYMGSTSIDYVLPGLSKDNNFDINNDSPIKSIWIGNSTVVPPHFDVPDNIAFVCSGKRRFTLFPPDQVKNLYVGPLEFTPAGQPISLVDIYEPDLNKFPKFEEAKDLGQSAELLPGDAIFIPSLWWHQVESFGPLNILINYWWRDVPSFMGNPMDALMHSILSVRDLPDHQKENWINMFQHYVFNYENKNFDHIPEDIHGAVGNIDDNLAKKIRALLLNNLNR</sequence>
<dbReference type="InterPro" id="IPR003347">
    <property type="entry name" value="JmjC_dom"/>
</dbReference>
<gene>
    <name evidence="2" type="ORF">NT02SARS_1887</name>
</gene>
<dbReference type="SMART" id="SM00558">
    <property type="entry name" value="JmjC"/>
    <property type="match status" value="1"/>
</dbReference>
<dbReference type="PANTHER" id="PTHR12461">
    <property type="entry name" value="HYPOXIA-INDUCIBLE FACTOR 1 ALPHA INHIBITOR-RELATED"/>
    <property type="match status" value="1"/>
</dbReference>
<evidence type="ECO:0000313" key="3">
    <source>
        <dbReference type="Proteomes" id="UP000010116"/>
    </source>
</evidence>
<dbReference type="PANTHER" id="PTHR12461:SF105">
    <property type="entry name" value="HYPOXIA-INDUCIBLE FACTOR 1-ALPHA INHIBITOR"/>
    <property type="match status" value="1"/>
</dbReference>
<evidence type="ECO:0000259" key="1">
    <source>
        <dbReference type="PROSITE" id="PS51184"/>
    </source>
</evidence>
<dbReference type="Pfam" id="PF13621">
    <property type="entry name" value="Cupin_8"/>
    <property type="match status" value="1"/>
</dbReference>
<dbReference type="PROSITE" id="PS51184">
    <property type="entry name" value="JMJC"/>
    <property type="match status" value="1"/>
</dbReference>
<dbReference type="EMBL" id="JH611159">
    <property type="protein sequence ID" value="EJP74147.1"/>
    <property type="molecule type" value="Genomic_DNA"/>
</dbReference>
<accession>J4V6Y7</accession>
<dbReference type="SUPFAM" id="SSF51197">
    <property type="entry name" value="Clavaminate synthase-like"/>
    <property type="match status" value="1"/>
</dbReference>
<dbReference type="InterPro" id="IPR014710">
    <property type="entry name" value="RmlC-like_jellyroll"/>
</dbReference>
<dbReference type="AlphaFoldDB" id="J4V6Y7"/>
<dbReference type="Gene3D" id="2.60.120.10">
    <property type="entry name" value="Jelly Rolls"/>
    <property type="match status" value="1"/>
</dbReference>
<dbReference type="Proteomes" id="UP000010116">
    <property type="component" value="Unassembled WGS sequence"/>
</dbReference>
<name>J4V6Y7_9GAMM</name>
<feature type="domain" description="JmjC" evidence="1">
    <location>
        <begin position="86"/>
        <end position="243"/>
    </location>
</feature>